<reference evidence="2" key="2">
    <citation type="submission" date="2023-05" db="EMBL/GenBank/DDBJ databases">
        <authorList>
            <consortium name="Lawrence Berkeley National Laboratory"/>
            <person name="Steindorff A."/>
            <person name="Hensen N."/>
            <person name="Bonometti L."/>
            <person name="Westerberg I."/>
            <person name="Brannstrom I.O."/>
            <person name="Guillou S."/>
            <person name="Cros-Aarteil S."/>
            <person name="Calhoun S."/>
            <person name="Haridas S."/>
            <person name="Kuo A."/>
            <person name="Mondo S."/>
            <person name="Pangilinan J."/>
            <person name="Riley R."/>
            <person name="Labutti K."/>
            <person name="Andreopoulos B."/>
            <person name="Lipzen A."/>
            <person name="Chen C."/>
            <person name="Yanf M."/>
            <person name="Daum C."/>
            <person name="Ng V."/>
            <person name="Clum A."/>
            <person name="Ohm R."/>
            <person name="Martin F."/>
            <person name="Silar P."/>
            <person name="Natvig D."/>
            <person name="Lalanne C."/>
            <person name="Gautier V."/>
            <person name="Ament-Velasquez S.L."/>
            <person name="Kruys A."/>
            <person name="Hutchinson M.I."/>
            <person name="Powell A.J."/>
            <person name="Barry K."/>
            <person name="Miller A.N."/>
            <person name="Grigoriev I.V."/>
            <person name="Debuchy R."/>
            <person name="Gladieux P."/>
            <person name="Thoren M.H."/>
            <person name="Johannesson H."/>
        </authorList>
    </citation>
    <scope>NUCLEOTIDE SEQUENCE</scope>
    <source>
        <strain evidence="2">PSN293</strain>
    </source>
</reference>
<dbReference type="EMBL" id="MU858342">
    <property type="protein sequence ID" value="KAK4206872.1"/>
    <property type="molecule type" value="Genomic_DNA"/>
</dbReference>
<organism evidence="2 3">
    <name type="scientific">Rhypophila decipiens</name>
    <dbReference type="NCBI Taxonomy" id="261697"/>
    <lineage>
        <taxon>Eukaryota</taxon>
        <taxon>Fungi</taxon>
        <taxon>Dikarya</taxon>
        <taxon>Ascomycota</taxon>
        <taxon>Pezizomycotina</taxon>
        <taxon>Sordariomycetes</taxon>
        <taxon>Sordariomycetidae</taxon>
        <taxon>Sordariales</taxon>
        <taxon>Naviculisporaceae</taxon>
        <taxon>Rhypophila</taxon>
    </lineage>
</organism>
<name>A0AAN7B1X2_9PEZI</name>
<dbReference type="Proteomes" id="UP001301769">
    <property type="component" value="Unassembled WGS sequence"/>
</dbReference>
<protein>
    <submittedName>
        <fullName evidence="2">Uncharacterized protein</fullName>
    </submittedName>
</protein>
<proteinExistence type="predicted"/>
<accession>A0AAN7B1X2</accession>
<evidence type="ECO:0000313" key="2">
    <source>
        <dbReference type="EMBL" id="KAK4206872.1"/>
    </source>
</evidence>
<reference evidence="2" key="1">
    <citation type="journal article" date="2023" name="Mol. Phylogenet. Evol.">
        <title>Genome-scale phylogeny and comparative genomics of the fungal order Sordariales.</title>
        <authorList>
            <person name="Hensen N."/>
            <person name="Bonometti L."/>
            <person name="Westerberg I."/>
            <person name="Brannstrom I.O."/>
            <person name="Guillou S."/>
            <person name="Cros-Aarteil S."/>
            <person name="Calhoun S."/>
            <person name="Haridas S."/>
            <person name="Kuo A."/>
            <person name="Mondo S."/>
            <person name="Pangilinan J."/>
            <person name="Riley R."/>
            <person name="LaButti K."/>
            <person name="Andreopoulos B."/>
            <person name="Lipzen A."/>
            <person name="Chen C."/>
            <person name="Yan M."/>
            <person name="Daum C."/>
            <person name="Ng V."/>
            <person name="Clum A."/>
            <person name="Steindorff A."/>
            <person name="Ohm R.A."/>
            <person name="Martin F."/>
            <person name="Silar P."/>
            <person name="Natvig D.O."/>
            <person name="Lalanne C."/>
            <person name="Gautier V."/>
            <person name="Ament-Velasquez S.L."/>
            <person name="Kruys A."/>
            <person name="Hutchinson M.I."/>
            <person name="Powell A.J."/>
            <person name="Barry K."/>
            <person name="Miller A.N."/>
            <person name="Grigoriev I.V."/>
            <person name="Debuchy R."/>
            <person name="Gladieux P."/>
            <person name="Hiltunen Thoren M."/>
            <person name="Johannesson H."/>
        </authorList>
    </citation>
    <scope>NUCLEOTIDE SEQUENCE</scope>
    <source>
        <strain evidence="2">PSN293</strain>
    </source>
</reference>
<feature type="chain" id="PRO_5042924473" evidence="1">
    <location>
        <begin position="22"/>
        <end position="100"/>
    </location>
</feature>
<dbReference type="AlphaFoldDB" id="A0AAN7B1X2"/>
<keyword evidence="3" id="KW-1185">Reference proteome</keyword>
<sequence length="100" mass="10803">MVNFATLTITTVAALSSFVVADNCRSGLAYCGLTLLNMGNYRAQIKDALKASGRPTTETDIYESLFGCIDGNGNIKFLKFCAGYSGCYDRGRGKDDECFT</sequence>
<comment type="caution">
    <text evidence="2">The sequence shown here is derived from an EMBL/GenBank/DDBJ whole genome shotgun (WGS) entry which is preliminary data.</text>
</comment>
<feature type="signal peptide" evidence="1">
    <location>
        <begin position="1"/>
        <end position="21"/>
    </location>
</feature>
<gene>
    <name evidence="2" type="ORF">QBC37DRAFT_299943</name>
</gene>
<keyword evidence="1" id="KW-0732">Signal</keyword>
<evidence type="ECO:0000256" key="1">
    <source>
        <dbReference type="SAM" id="SignalP"/>
    </source>
</evidence>
<evidence type="ECO:0000313" key="3">
    <source>
        <dbReference type="Proteomes" id="UP001301769"/>
    </source>
</evidence>